<dbReference type="eggNOG" id="KOG0156">
    <property type="taxonomic scope" value="Eukaryota"/>
</dbReference>
<dbReference type="GO" id="GO:0005506">
    <property type="term" value="F:iron ion binding"/>
    <property type="evidence" value="ECO:0007669"/>
    <property type="project" value="InterPro"/>
</dbReference>
<sequence length="406" mass="45138">MAASLAWLLVALAVASLYTAARLHNARLSSRPTFDAWRGGGHSLRSVITLPARDDATWRALRRLASEELARHVARRAERGEPVEVGRHVFEAGVTGHRVARDELPGGGVAEHRRNVRETTELPMKGNVSDLFPAPTCRACGGGWGSWWRSPTGASRSFSCGGWPDGKPASRGGMNVVLDREEEWRKETNPVLDRNTIKALITDLIVAGTDSSSTTVEWAMAELLQNPVSMQKVKEEFRRVLGTRTQIEESDISQLPYVHAVVKETLRLHPSIPMTFYKADATVEMQGYTIPKGTAIILNIWAIHRRPDVWPDPDRFLPERFMGTDISFFGKHPELLPFGGGRRICLGLPLAYRMIHMLLATLLFHFDWKLPDGAEKDGIDMSERLGIVLSMATPLKALATKSSNYM</sequence>
<comment type="cofactor">
    <cofactor evidence="4">
        <name>heme</name>
        <dbReference type="ChEBI" id="CHEBI:30413"/>
    </cofactor>
</comment>
<evidence type="ECO:0000313" key="7">
    <source>
        <dbReference type="EnsemblPlants" id="LPERR02G13940.1"/>
    </source>
</evidence>
<evidence type="ECO:0000256" key="5">
    <source>
        <dbReference type="RuleBase" id="RU000461"/>
    </source>
</evidence>
<evidence type="ECO:0000256" key="6">
    <source>
        <dbReference type="SAM" id="SignalP"/>
    </source>
</evidence>
<evidence type="ECO:0000313" key="8">
    <source>
        <dbReference type="Proteomes" id="UP000032180"/>
    </source>
</evidence>
<keyword evidence="3" id="KW-0472">Membrane</keyword>
<feature type="chain" id="PRO_5002347815" description="Cytochrome P450" evidence="6">
    <location>
        <begin position="22"/>
        <end position="406"/>
    </location>
</feature>
<keyword evidence="2" id="KW-0812">Transmembrane</keyword>
<organism evidence="7 8">
    <name type="scientific">Leersia perrieri</name>
    <dbReference type="NCBI Taxonomy" id="77586"/>
    <lineage>
        <taxon>Eukaryota</taxon>
        <taxon>Viridiplantae</taxon>
        <taxon>Streptophyta</taxon>
        <taxon>Embryophyta</taxon>
        <taxon>Tracheophyta</taxon>
        <taxon>Spermatophyta</taxon>
        <taxon>Magnoliopsida</taxon>
        <taxon>Liliopsida</taxon>
        <taxon>Poales</taxon>
        <taxon>Poaceae</taxon>
        <taxon>BOP clade</taxon>
        <taxon>Oryzoideae</taxon>
        <taxon>Oryzeae</taxon>
        <taxon>Oryzinae</taxon>
        <taxon>Leersia</taxon>
    </lineage>
</organism>
<dbReference type="InterPro" id="IPR017972">
    <property type="entry name" value="Cyt_P450_CS"/>
</dbReference>
<reference evidence="7" key="3">
    <citation type="submission" date="2015-04" db="UniProtKB">
        <authorList>
            <consortium name="EnsemblPlants"/>
        </authorList>
    </citation>
    <scope>IDENTIFICATION</scope>
</reference>
<keyword evidence="4 5" id="KW-0349">Heme</keyword>
<keyword evidence="5" id="KW-0503">Monooxygenase</keyword>
<dbReference type="PANTHER" id="PTHR47950:SF27">
    <property type="entry name" value="IG-LIKE DOMAIN-CONTAINING PROTEIN"/>
    <property type="match status" value="1"/>
</dbReference>
<keyword evidence="4 5" id="KW-0408">Iron</keyword>
<dbReference type="SUPFAM" id="SSF48264">
    <property type="entry name" value="Cytochrome P450"/>
    <property type="match status" value="1"/>
</dbReference>
<dbReference type="GO" id="GO:0020037">
    <property type="term" value="F:heme binding"/>
    <property type="evidence" value="ECO:0007669"/>
    <property type="project" value="InterPro"/>
</dbReference>
<dbReference type="PROSITE" id="PS00086">
    <property type="entry name" value="CYTOCHROME_P450"/>
    <property type="match status" value="1"/>
</dbReference>
<dbReference type="InterPro" id="IPR036396">
    <property type="entry name" value="Cyt_P450_sf"/>
</dbReference>
<dbReference type="Gene3D" id="1.10.630.10">
    <property type="entry name" value="Cytochrome P450"/>
    <property type="match status" value="1"/>
</dbReference>
<feature type="signal peptide" evidence="6">
    <location>
        <begin position="1"/>
        <end position="21"/>
    </location>
</feature>
<accession>A0A0D9VG69</accession>
<dbReference type="HOGENOM" id="CLU_001570_4_2_1"/>
<evidence type="ECO:0000256" key="4">
    <source>
        <dbReference type="PIRSR" id="PIRSR602401-1"/>
    </source>
</evidence>
<reference evidence="7 8" key="1">
    <citation type="submission" date="2012-08" db="EMBL/GenBank/DDBJ databases">
        <title>Oryza genome evolution.</title>
        <authorList>
            <person name="Wing R.A."/>
        </authorList>
    </citation>
    <scope>NUCLEOTIDE SEQUENCE</scope>
</reference>
<keyword evidence="3" id="KW-1133">Transmembrane helix</keyword>
<dbReference type="PANTHER" id="PTHR47950">
    <property type="entry name" value="CYTOCHROME P450, FAMILY 76, SUBFAMILY C, POLYPEPTIDE 5-RELATED"/>
    <property type="match status" value="1"/>
</dbReference>
<proteinExistence type="inferred from homology"/>
<dbReference type="GO" id="GO:0004497">
    <property type="term" value="F:monooxygenase activity"/>
    <property type="evidence" value="ECO:0007669"/>
    <property type="project" value="UniProtKB-KW"/>
</dbReference>
<dbReference type="InterPro" id="IPR001128">
    <property type="entry name" value="Cyt_P450"/>
</dbReference>
<keyword evidence="6" id="KW-0732">Signal</keyword>
<keyword evidence="4 5" id="KW-0479">Metal-binding</keyword>
<name>A0A0D9VG69_9ORYZ</name>
<keyword evidence="5" id="KW-0560">Oxidoreductase</keyword>
<keyword evidence="8" id="KW-1185">Reference proteome</keyword>
<protein>
    <recommendedName>
        <fullName evidence="9">Cytochrome P450</fullName>
    </recommendedName>
</protein>
<dbReference type="Pfam" id="PF00067">
    <property type="entry name" value="p450"/>
    <property type="match status" value="1"/>
</dbReference>
<dbReference type="FunFam" id="1.10.630.10:FF:000163">
    <property type="entry name" value="Geraniol 8-hydroxylase"/>
    <property type="match status" value="1"/>
</dbReference>
<dbReference type="PRINTS" id="PR00463">
    <property type="entry name" value="EP450I"/>
</dbReference>
<dbReference type="EnsemblPlants" id="LPERR02G13940.1">
    <property type="protein sequence ID" value="LPERR02G13940.1"/>
    <property type="gene ID" value="LPERR02G13940"/>
</dbReference>
<dbReference type="AlphaFoldDB" id="A0A0D9VG69"/>
<dbReference type="GO" id="GO:0016705">
    <property type="term" value="F:oxidoreductase activity, acting on paired donors, with incorporation or reduction of molecular oxygen"/>
    <property type="evidence" value="ECO:0007669"/>
    <property type="project" value="InterPro"/>
</dbReference>
<dbReference type="InterPro" id="IPR002401">
    <property type="entry name" value="Cyt_P450_E_grp-I"/>
</dbReference>
<evidence type="ECO:0008006" key="9">
    <source>
        <dbReference type="Google" id="ProtNLM"/>
    </source>
</evidence>
<dbReference type="PRINTS" id="PR00385">
    <property type="entry name" value="P450"/>
</dbReference>
<evidence type="ECO:0000256" key="3">
    <source>
        <dbReference type="ARBA" id="ARBA00022989"/>
    </source>
</evidence>
<reference evidence="8" key="2">
    <citation type="submission" date="2013-12" db="EMBL/GenBank/DDBJ databases">
        <authorList>
            <person name="Yu Y."/>
            <person name="Lee S."/>
            <person name="de Baynast K."/>
            <person name="Wissotski M."/>
            <person name="Liu L."/>
            <person name="Talag J."/>
            <person name="Goicoechea J."/>
            <person name="Angelova A."/>
            <person name="Jetty R."/>
            <person name="Kudrna D."/>
            <person name="Golser W."/>
            <person name="Rivera L."/>
            <person name="Zhang J."/>
            <person name="Wing R."/>
        </authorList>
    </citation>
    <scope>NUCLEOTIDE SEQUENCE</scope>
</reference>
<evidence type="ECO:0000256" key="1">
    <source>
        <dbReference type="ARBA" id="ARBA00010617"/>
    </source>
</evidence>
<dbReference type="Gramene" id="LPERR02G13940.1">
    <property type="protein sequence ID" value="LPERR02G13940.1"/>
    <property type="gene ID" value="LPERR02G13940"/>
</dbReference>
<dbReference type="STRING" id="77586.A0A0D9VG69"/>
<feature type="binding site" description="axial binding residue" evidence="4">
    <location>
        <position position="345"/>
    </location>
    <ligand>
        <name>heme</name>
        <dbReference type="ChEBI" id="CHEBI:30413"/>
    </ligand>
    <ligandPart>
        <name>Fe</name>
        <dbReference type="ChEBI" id="CHEBI:18248"/>
    </ligandPart>
</feature>
<evidence type="ECO:0000256" key="2">
    <source>
        <dbReference type="ARBA" id="ARBA00022692"/>
    </source>
</evidence>
<comment type="similarity">
    <text evidence="1 5">Belongs to the cytochrome P450 family.</text>
</comment>
<dbReference type="Proteomes" id="UP000032180">
    <property type="component" value="Chromosome 2"/>
</dbReference>